<reference evidence="9" key="2">
    <citation type="journal article" date="2023" name="Science">
        <title>Genomic signatures of disease resistance in endangered staghorn corals.</title>
        <authorList>
            <person name="Vollmer S.V."/>
            <person name="Selwyn J.D."/>
            <person name="Despard B.A."/>
            <person name="Roesel C.L."/>
        </authorList>
    </citation>
    <scope>NUCLEOTIDE SEQUENCE</scope>
    <source>
        <strain evidence="9">K2</strain>
    </source>
</reference>
<keyword evidence="2" id="KW-0645">Protease</keyword>
<dbReference type="SUPFAM" id="SSF56059">
    <property type="entry name" value="Glutathione synthetase ATP-binding domain-like"/>
    <property type="match status" value="1"/>
</dbReference>
<dbReference type="Gene3D" id="3.90.1720.10">
    <property type="entry name" value="endopeptidase domain like (from Nostoc punctiforme)"/>
    <property type="match status" value="1"/>
</dbReference>
<dbReference type="GO" id="GO:0005524">
    <property type="term" value="F:ATP binding"/>
    <property type="evidence" value="ECO:0007669"/>
    <property type="project" value="UniProtKB-UniRule"/>
</dbReference>
<keyword evidence="10" id="KW-1185">Reference proteome</keyword>
<dbReference type="GO" id="GO:0006508">
    <property type="term" value="P:proteolysis"/>
    <property type="evidence" value="ECO:0007669"/>
    <property type="project" value="UniProtKB-KW"/>
</dbReference>
<organism evidence="9 10">
    <name type="scientific">Acropora cervicornis</name>
    <name type="common">Staghorn coral</name>
    <dbReference type="NCBI Taxonomy" id="6130"/>
    <lineage>
        <taxon>Eukaryota</taxon>
        <taxon>Metazoa</taxon>
        <taxon>Cnidaria</taxon>
        <taxon>Anthozoa</taxon>
        <taxon>Hexacorallia</taxon>
        <taxon>Scleractinia</taxon>
        <taxon>Astrocoeniina</taxon>
        <taxon>Acroporidae</taxon>
        <taxon>Acropora</taxon>
    </lineage>
</organism>
<dbReference type="AlphaFoldDB" id="A0AAD9Q8B2"/>
<dbReference type="PANTHER" id="PTHR47664:SF1">
    <property type="entry name" value="CHROMOSOME UNDETERMINED SCAFFOLD_14, WHOLE GENOME SHOTGUN SEQUENCE"/>
    <property type="match status" value="1"/>
</dbReference>
<keyword evidence="5" id="KW-0547">Nucleotide-binding</keyword>
<dbReference type="SUPFAM" id="SSF54001">
    <property type="entry name" value="Cysteine proteinases"/>
    <property type="match status" value="1"/>
</dbReference>
<feature type="compositionally biased region" description="Basic and acidic residues" evidence="6">
    <location>
        <begin position="517"/>
        <end position="531"/>
    </location>
</feature>
<dbReference type="GO" id="GO:0046872">
    <property type="term" value="F:metal ion binding"/>
    <property type="evidence" value="ECO:0007669"/>
    <property type="project" value="InterPro"/>
</dbReference>
<evidence type="ECO:0000256" key="2">
    <source>
        <dbReference type="ARBA" id="ARBA00022670"/>
    </source>
</evidence>
<dbReference type="PANTHER" id="PTHR47664">
    <property type="entry name" value="NLPC_P60 DOMAIN-CONTAINING PROTEIN"/>
    <property type="match status" value="1"/>
</dbReference>
<evidence type="ECO:0000256" key="6">
    <source>
        <dbReference type="SAM" id="MobiDB-lite"/>
    </source>
</evidence>
<reference evidence="9" key="1">
    <citation type="journal article" date="2023" name="G3 (Bethesda)">
        <title>Whole genome assembly and annotation of the endangered Caribbean coral Acropora cervicornis.</title>
        <authorList>
            <person name="Selwyn J.D."/>
            <person name="Vollmer S.V."/>
        </authorList>
    </citation>
    <scope>NUCLEOTIDE SEQUENCE</scope>
    <source>
        <strain evidence="9">K2</strain>
    </source>
</reference>
<dbReference type="EMBL" id="JARQWQ010000055">
    <property type="protein sequence ID" value="KAK2556586.1"/>
    <property type="molecule type" value="Genomic_DNA"/>
</dbReference>
<dbReference type="InterPro" id="IPR004344">
    <property type="entry name" value="TTL/TTLL_fam"/>
</dbReference>
<feature type="compositionally biased region" description="Polar residues" evidence="6">
    <location>
        <begin position="532"/>
        <end position="547"/>
    </location>
</feature>
<dbReference type="Gene3D" id="3.30.470.20">
    <property type="entry name" value="ATP-grasp fold, B domain"/>
    <property type="match status" value="1"/>
</dbReference>
<dbReference type="PROSITE" id="PS51221">
    <property type="entry name" value="TTL"/>
    <property type="match status" value="1"/>
</dbReference>
<name>A0AAD9Q8B2_ACRCE</name>
<comment type="caution">
    <text evidence="9">The sequence shown here is derived from an EMBL/GenBank/DDBJ whole genome shotgun (WGS) entry which is preliminary data.</text>
</comment>
<proteinExistence type="inferred from homology"/>
<feature type="region of interest" description="Disordered" evidence="6">
    <location>
        <begin position="1"/>
        <end position="23"/>
    </location>
</feature>
<evidence type="ECO:0000256" key="3">
    <source>
        <dbReference type="ARBA" id="ARBA00022801"/>
    </source>
</evidence>
<feature type="domain" description="ATP-grasp" evidence="7">
    <location>
        <begin position="617"/>
        <end position="858"/>
    </location>
</feature>
<feature type="compositionally biased region" description="Polar residues" evidence="6">
    <location>
        <begin position="484"/>
        <end position="499"/>
    </location>
</feature>
<feature type="region of interest" description="Disordered" evidence="6">
    <location>
        <begin position="296"/>
        <end position="318"/>
    </location>
</feature>
<keyword evidence="4" id="KW-0788">Thiol protease</keyword>
<dbReference type="InterPro" id="IPR011761">
    <property type="entry name" value="ATP-grasp"/>
</dbReference>
<evidence type="ECO:0000256" key="4">
    <source>
        <dbReference type="ARBA" id="ARBA00022807"/>
    </source>
</evidence>
<dbReference type="GO" id="GO:0008234">
    <property type="term" value="F:cysteine-type peptidase activity"/>
    <property type="evidence" value="ECO:0007669"/>
    <property type="project" value="UniProtKB-KW"/>
</dbReference>
<dbReference type="PROSITE" id="PS50975">
    <property type="entry name" value="ATP_GRASP"/>
    <property type="match status" value="1"/>
</dbReference>
<accession>A0AAD9Q8B2</accession>
<evidence type="ECO:0000256" key="5">
    <source>
        <dbReference type="PROSITE-ProRule" id="PRU00409"/>
    </source>
</evidence>
<keyword evidence="3" id="KW-0378">Hydrolase</keyword>
<dbReference type="InterPro" id="IPR000064">
    <property type="entry name" value="NLP_P60_dom"/>
</dbReference>
<evidence type="ECO:0000256" key="1">
    <source>
        <dbReference type="ARBA" id="ARBA00007074"/>
    </source>
</evidence>
<feature type="region of interest" description="Disordered" evidence="6">
    <location>
        <begin position="484"/>
        <end position="547"/>
    </location>
</feature>
<keyword evidence="5" id="KW-0067">ATP-binding</keyword>
<evidence type="ECO:0000313" key="10">
    <source>
        <dbReference type="Proteomes" id="UP001249851"/>
    </source>
</evidence>
<comment type="similarity">
    <text evidence="1">Belongs to the peptidase C40 family.</text>
</comment>
<evidence type="ECO:0000259" key="8">
    <source>
        <dbReference type="PROSITE" id="PS51935"/>
    </source>
</evidence>
<protein>
    <submittedName>
        <fullName evidence="9">Protein polyglycylase TTLL10</fullName>
    </submittedName>
</protein>
<evidence type="ECO:0000259" key="7">
    <source>
        <dbReference type="PROSITE" id="PS50975"/>
    </source>
</evidence>
<sequence length="888" mass="101775">MSPYPFSKLQVSEMEEGNKKENARENEVIEISYGNNKNAKKGDSLQEAFKKFRKERQKAIRLSKQVNEESIEWRADPKRMNNLRMKFVEQCKQYFGVPYAKKYQESGTAEYNSPLFLDCCGLIRRALRDLKEHFGFEIGPWNQAYMFDTLPLDVQNTADMKPGDLVFISGIYHNPKSKKQRHNMVHVEVWAGDGDKTIGARWQRGKVQYHDSYKFNAKSYHSMKYHFKSIDTWLKGVCKSHCLEHAWKRSKYEPGKKSIFAEEQLCETLDEDAEEEADLNEQDQCSVVGQKSSCDFTKNQNGSPEKNHHVGQHLTSSSAMKKPVASYHPCDASDDISTKSLTNVTPEHQRMFYDLDECVHWLLSKIAFDLENELEDHGIGCGVEEPNFLNTESKDFYSIAQRNVDLNALQRNTNSCSSPQCSPLRRNCLHQYNFDCSGSSDEDDSRPSEDSIDLFSSLECFDFIDGSMTNNGVLSFIHCPNNSNGSGDRSAERSFSPSKTVKRGKESGHSFSPGKGQGHEKDRNKNGKDVPRQNSPGGSVGRLSNSKQPTFFIGGKNGNWMVESSLVSLGWSKVEDKLDDFKLKWVECKSQINYSTFKDGEQLVNHIPNINLLTTKLGLLSSLQEYQRTYKLMNSSEKIKFVKEVYKDGETWICKPTGMNQGKGIYLISSKEQLTEKLNISGEGSDSTIRRSQMPRPQHGRVIQRYVMNPLLLNGFKFDVRTYMLIASTTPFVVFYHPGYKKHPMYAAMKEETVWSFDRLQSYIDETYATEKGLPENWVYTAFTKRMHQIMTTCFHSVRQKLHRRSGTFDLLGFDFLIDEDFKVWLLEVNINPALHTNCQVLMDLLPGVVDETLKLVIEISEKSKKKRSLFPLENQKGFQLLYNGEGK</sequence>
<gene>
    <name evidence="9" type="ORF">P5673_021503</name>
</gene>
<feature type="domain" description="NlpC/P60" evidence="8">
    <location>
        <begin position="81"/>
        <end position="227"/>
    </location>
</feature>
<dbReference type="PROSITE" id="PS51935">
    <property type="entry name" value="NLPC_P60"/>
    <property type="match status" value="1"/>
</dbReference>
<dbReference type="InterPro" id="IPR038765">
    <property type="entry name" value="Papain-like_cys_pep_sf"/>
</dbReference>
<evidence type="ECO:0000313" key="9">
    <source>
        <dbReference type="EMBL" id="KAK2556586.1"/>
    </source>
</evidence>
<dbReference type="Pfam" id="PF03133">
    <property type="entry name" value="TTL"/>
    <property type="match status" value="2"/>
</dbReference>
<dbReference type="Proteomes" id="UP001249851">
    <property type="component" value="Unassembled WGS sequence"/>
</dbReference>